<reference evidence="1 2" key="1">
    <citation type="journal article" date="2023" name="Nucleic Acids Res.">
        <title>The hologenome of Daphnia magna reveals possible DNA methylation and microbiome-mediated evolution of the host genome.</title>
        <authorList>
            <person name="Chaturvedi A."/>
            <person name="Li X."/>
            <person name="Dhandapani V."/>
            <person name="Marshall H."/>
            <person name="Kissane S."/>
            <person name="Cuenca-Cambronero M."/>
            <person name="Asole G."/>
            <person name="Calvet F."/>
            <person name="Ruiz-Romero M."/>
            <person name="Marangio P."/>
            <person name="Guigo R."/>
            <person name="Rago D."/>
            <person name="Mirbahai L."/>
            <person name="Eastwood N."/>
            <person name="Colbourne J.K."/>
            <person name="Zhou J."/>
            <person name="Mallon E."/>
            <person name="Orsini L."/>
        </authorList>
    </citation>
    <scope>NUCLEOTIDE SEQUENCE [LARGE SCALE GENOMIC DNA]</scope>
    <source>
        <strain evidence="1">LRV0_1</strain>
    </source>
</reference>
<keyword evidence="2" id="KW-1185">Reference proteome</keyword>
<proteinExistence type="predicted"/>
<sequence>MKRLEIGLINQAALCLSSHNPWPLANVTHSQPVMGRDSLMNATVEVGHQAVSAAANPALELCSF</sequence>
<evidence type="ECO:0000313" key="2">
    <source>
        <dbReference type="Proteomes" id="UP001234178"/>
    </source>
</evidence>
<name>A0ABQ9ZWC9_9CRUS</name>
<organism evidence="1 2">
    <name type="scientific">Daphnia magna</name>
    <dbReference type="NCBI Taxonomy" id="35525"/>
    <lineage>
        <taxon>Eukaryota</taxon>
        <taxon>Metazoa</taxon>
        <taxon>Ecdysozoa</taxon>
        <taxon>Arthropoda</taxon>
        <taxon>Crustacea</taxon>
        <taxon>Branchiopoda</taxon>
        <taxon>Diplostraca</taxon>
        <taxon>Cladocera</taxon>
        <taxon>Anomopoda</taxon>
        <taxon>Daphniidae</taxon>
        <taxon>Daphnia</taxon>
    </lineage>
</organism>
<gene>
    <name evidence="1" type="ORF">OUZ56_032174</name>
</gene>
<comment type="caution">
    <text evidence="1">The sequence shown here is derived from an EMBL/GenBank/DDBJ whole genome shotgun (WGS) entry which is preliminary data.</text>
</comment>
<evidence type="ECO:0000313" key="1">
    <source>
        <dbReference type="EMBL" id="KAK4017225.1"/>
    </source>
</evidence>
<accession>A0ABQ9ZWC9</accession>
<protein>
    <submittedName>
        <fullName evidence="1">Uncharacterized protein</fullName>
    </submittedName>
</protein>
<dbReference type="Proteomes" id="UP001234178">
    <property type="component" value="Unassembled WGS sequence"/>
</dbReference>
<dbReference type="EMBL" id="JAOYFB010000005">
    <property type="protein sequence ID" value="KAK4017225.1"/>
    <property type="molecule type" value="Genomic_DNA"/>
</dbReference>